<evidence type="ECO:0000256" key="3">
    <source>
        <dbReference type="ARBA" id="ARBA00022679"/>
    </source>
</evidence>
<proteinExistence type="inferred from homology"/>
<dbReference type="GO" id="GO:0000166">
    <property type="term" value="F:nucleotide binding"/>
    <property type="evidence" value="ECO:0007669"/>
    <property type="project" value="InterPro"/>
</dbReference>
<name>X1VLH0_9ZZZZ</name>
<dbReference type="EC" id="2.7.7.7" evidence="2"/>
<comment type="similarity">
    <text evidence="1">Belongs to the DNA polymerase type-B family.</text>
</comment>
<accession>X1VLH0</accession>
<reference evidence="10" key="1">
    <citation type="journal article" date="2014" name="Front. Microbiol.">
        <title>High frequency of phylogenetically diverse reductive dehalogenase-homologous genes in deep subseafloor sedimentary metagenomes.</title>
        <authorList>
            <person name="Kawai M."/>
            <person name="Futagami T."/>
            <person name="Toyoda A."/>
            <person name="Takaki Y."/>
            <person name="Nishi S."/>
            <person name="Hori S."/>
            <person name="Arai W."/>
            <person name="Tsubouchi T."/>
            <person name="Morono Y."/>
            <person name="Uchiyama I."/>
            <person name="Ito T."/>
            <person name="Fujiyama A."/>
            <person name="Inagaki F."/>
            <person name="Takami H."/>
        </authorList>
    </citation>
    <scope>NUCLEOTIDE SEQUENCE</scope>
    <source>
        <strain evidence="10">Expedition CK06-06</strain>
    </source>
</reference>
<dbReference type="AlphaFoldDB" id="X1VLH0"/>
<dbReference type="InterPro" id="IPR043502">
    <property type="entry name" value="DNA/RNA_pol_sf"/>
</dbReference>
<dbReference type="InterPro" id="IPR023211">
    <property type="entry name" value="DNA_pol_palm_dom_sf"/>
</dbReference>
<dbReference type="GO" id="GO:0006260">
    <property type="term" value="P:DNA replication"/>
    <property type="evidence" value="ECO:0007669"/>
    <property type="project" value="UniProtKB-KW"/>
</dbReference>
<comment type="caution">
    <text evidence="10">The sequence shown here is derived from an EMBL/GenBank/DDBJ whole genome shotgun (WGS) entry which is preliminary data.</text>
</comment>
<dbReference type="Pfam" id="PF03175">
    <property type="entry name" value="DNA_pol_B_2"/>
    <property type="match status" value="1"/>
</dbReference>
<evidence type="ECO:0000256" key="1">
    <source>
        <dbReference type="ARBA" id="ARBA00005755"/>
    </source>
</evidence>
<dbReference type="InterPro" id="IPR004868">
    <property type="entry name" value="DNA-dir_DNA_pol_B_mt/vir"/>
</dbReference>
<evidence type="ECO:0000259" key="9">
    <source>
        <dbReference type="Pfam" id="PF03175"/>
    </source>
</evidence>
<dbReference type="GO" id="GO:0003887">
    <property type="term" value="F:DNA-directed DNA polymerase activity"/>
    <property type="evidence" value="ECO:0007669"/>
    <property type="project" value="UniProtKB-KW"/>
</dbReference>
<keyword evidence="6" id="KW-0239">DNA-directed DNA polymerase</keyword>
<organism evidence="10">
    <name type="scientific">marine sediment metagenome</name>
    <dbReference type="NCBI Taxonomy" id="412755"/>
    <lineage>
        <taxon>unclassified sequences</taxon>
        <taxon>metagenomes</taxon>
        <taxon>ecological metagenomes</taxon>
    </lineage>
</organism>
<evidence type="ECO:0000313" key="10">
    <source>
        <dbReference type="EMBL" id="GAJ09130.1"/>
    </source>
</evidence>
<evidence type="ECO:0000256" key="4">
    <source>
        <dbReference type="ARBA" id="ARBA00022695"/>
    </source>
</evidence>
<keyword evidence="3" id="KW-0808">Transferase</keyword>
<evidence type="ECO:0000256" key="6">
    <source>
        <dbReference type="ARBA" id="ARBA00022932"/>
    </source>
</evidence>
<protein>
    <recommendedName>
        <fullName evidence="2">DNA-directed DNA polymerase</fullName>
        <ecNumber evidence="2">2.7.7.7</ecNumber>
    </recommendedName>
</protein>
<keyword evidence="5" id="KW-0235">DNA replication</keyword>
<feature type="domain" description="DNA-directed DNA polymerase family B mitochondria/virus" evidence="9">
    <location>
        <begin position="96"/>
        <end position="254"/>
    </location>
</feature>
<feature type="non-terminal residue" evidence="10">
    <location>
        <position position="1"/>
    </location>
</feature>
<keyword evidence="7" id="KW-0238">DNA-binding</keyword>
<evidence type="ECO:0000256" key="5">
    <source>
        <dbReference type="ARBA" id="ARBA00022705"/>
    </source>
</evidence>
<evidence type="ECO:0000256" key="2">
    <source>
        <dbReference type="ARBA" id="ARBA00012417"/>
    </source>
</evidence>
<evidence type="ECO:0000256" key="7">
    <source>
        <dbReference type="ARBA" id="ARBA00023125"/>
    </source>
</evidence>
<evidence type="ECO:0000256" key="8">
    <source>
        <dbReference type="ARBA" id="ARBA00049244"/>
    </source>
</evidence>
<dbReference type="EMBL" id="BARW01028091">
    <property type="protein sequence ID" value="GAJ09130.1"/>
    <property type="molecule type" value="Genomic_DNA"/>
</dbReference>
<keyword evidence="4" id="KW-0548">Nucleotidyltransferase</keyword>
<dbReference type="SUPFAM" id="SSF56672">
    <property type="entry name" value="DNA/RNA polymerases"/>
    <property type="match status" value="1"/>
</dbReference>
<sequence>YVESLVHNKTQLYVFAHNIFFDLQSSWFFPLFTRWGWVLDFVHDKGLTYILVIKKDKKTIRLLSTTNWFDITVAELGDMIGLPKLEIDFTDTSDEALSIYCRRDVDIIKRAMIDYMFFVESHDLGKFAMTRAAQSLAAYRHRFMNQKIYIHSDEDSIALEEKAYIGGRTECFSLGIQSGGPFITLDINSMYPYVMRQFKYPCQLVGYKEHVDQDHLEEILSKYACAGQVTVDTNDPIYAMRHNRKIIFPVGEFET</sequence>
<gene>
    <name evidence="10" type="ORF">S12H4_45432</name>
</gene>
<dbReference type="Gene3D" id="3.90.1600.10">
    <property type="entry name" value="Palm domain of DNA polymerase"/>
    <property type="match status" value="1"/>
</dbReference>
<dbReference type="GO" id="GO:0003677">
    <property type="term" value="F:DNA binding"/>
    <property type="evidence" value="ECO:0007669"/>
    <property type="project" value="UniProtKB-KW"/>
</dbReference>
<comment type="catalytic activity">
    <reaction evidence="8">
        <text>DNA(n) + a 2'-deoxyribonucleoside 5'-triphosphate = DNA(n+1) + diphosphate</text>
        <dbReference type="Rhea" id="RHEA:22508"/>
        <dbReference type="Rhea" id="RHEA-COMP:17339"/>
        <dbReference type="Rhea" id="RHEA-COMP:17340"/>
        <dbReference type="ChEBI" id="CHEBI:33019"/>
        <dbReference type="ChEBI" id="CHEBI:61560"/>
        <dbReference type="ChEBI" id="CHEBI:173112"/>
        <dbReference type="EC" id="2.7.7.7"/>
    </reaction>
</comment>
<feature type="non-terminal residue" evidence="10">
    <location>
        <position position="255"/>
    </location>
</feature>